<name>A0A914DB27_9BILA</name>
<accession>A0A914DB27</accession>
<dbReference type="Proteomes" id="UP000887540">
    <property type="component" value="Unplaced"/>
</dbReference>
<reference evidence="11" key="1">
    <citation type="submission" date="2022-11" db="UniProtKB">
        <authorList>
            <consortium name="WormBaseParasite"/>
        </authorList>
    </citation>
    <scope>IDENTIFICATION</scope>
</reference>
<feature type="transmembrane region" description="Helical" evidence="8">
    <location>
        <begin position="37"/>
        <end position="53"/>
    </location>
</feature>
<dbReference type="GO" id="GO:0005765">
    <property type="term" value="C:lysosomal membrane"/>
    <property type="evidence" value="ECO:0007669"/>
    <property type="project" value="UniProtKB-SubCell"/>
</dbReference>
<organism evidence="10 11">
    <name type="scientific">Acrobeloides nanus</name>
    <dbReference type="NCBI Taxonomy" id="290746"/>
    <lineage>
        <taxon>Eukaryota</taxon>
        <taxon>Metazoa</taxon>
        <taxon>Ecdysozoa</taxon>
        <taxon>Nematoda</taxon>
        <taxon>Chromadorea</taxon>
        <taxon>Rhabditida</taxon>
        <taxon>Tylenchina</taxon>
        <taxon>Cephalobomorpha</taxon>
        <taxon>Cephaloboidea</taxon>
        <taxon>Cephalobidae</taxon>
        <taxon>Acrobeloides</taxon>
    </lineage>
</organism>
<evidence type="ECO:0000256" key="5">
    <source>
        <dbReference type="ARBA" id="ARBA00022723"/>
    </source>
</evidence>
<keyword evidence="5" id="KW-0479">Metal-binding</keyword>
<evidence type="ECO:0000256" key="8">
    <source>
        <dbReference type="SAM" id="Phobius"/>
    </source>
</evidence>
<keyword evidence="6" id="KW-0862">Zinc</keyword>
<evidence type="ECO:0000256" key="2">
    <source>
        <dbReference type="ARBA" id="ARBA00004481"/>
    </source>
</evidence>
<dbReference type="InterPro" id="IPR006629">
    <property type="entry name" value="LITAF"/>
</dbReference>
<dbReference type="AlphaFoldDB" id="A0A914DB27"/>
<dbReference type="WBParaSite" id="ACRNAN_scaffold21.g28843.t1">
    <property type="protein sequence ID" value="ACRNAN_scaffold21.g28843.t1"/>
    <property type="gene ID" value="ACRNAN_scaffold21.g28843"/>
</dbReference>
<evidence type="ECO:0000313" key="10">
    <source>
        <dbReference type="Proteomes" id="UP000887540"/>
    </source>
</evidence>
<evidence type="ECO:0000256" key="4">
    <source>
        <dbReference type="ARBA" id="ARBA00005975"/>
    </source>
</evidence>
<dbReference type="SMART" id="SM00714">
    <property type="entry name" value="LITAF"/>
    <property type="match status" value="1"/>
</dbReference>
<protein>
    <submittedName>
        <fullName evidence="11">LITAF domain-containing protein</fullName>
    </submittedName>
</protein>
<keyword evidence="7 8" id="KW-0472">Membrane</keyword>
<comment type="similarity">
    <text evidence="4">Belongs to the CDIP1/LITAF family.</text>
</comment>
<keyword evidence="8" id="KW-0812">Transmembrane</keyword>
<feature type="domain" description="LITAF" evidence="9">
    <location>
        <begin position="1"/>
        <end position="91"/>
    </location>
</feature>
<dbReference type="Pfam" id="PF10601">
    <property type="entry name" value="zf-LITAF-like"/>
    <property type="match status" value="1"/>
</dbReference>
<dbReference type="PANTHER" id="PTHR23292:SF6">
    <property type="entry name" value="FI16602P1-RELATED"/>
    <property type="match status" value="1"/>
</dbReference>
<evidence type="ECO:0000256" key="3">
    <source>
        <dbReference type="ARBA" id="ARBA00004630"/>
    </source>
</evidence>
<evidence type="ECO:0000256" key="1">
    <source>
        <dbReference type="ARBA" id="ARBA00004414"/>
    </source>
</evidence>
<evidence type="ECO:0000313" key="11">
    <source>
        <dbReference type="WBParaSite" id="ACRNAN_scaffold21.g28843.t1"/>
    </source>
</evidence>
<sequence length="108" mass="12256">MTNVAPIMVTRQFGPEPMDMDCPNCNQHIKTVISHKVGALTWVLCIFVGILVFCCDCSKEIGLVIESNRFTNRNLGKPKNLCPPLLMYKARDLKIRTWNIDAHRAILI</sequence>
<keyword evidence="10" id="KW-1185">Reference proteome</keyword>
<dbReference type="PANTHER" id="PTHR23292">
    <property type="entry name" value="LIPOPOLYSACCHARIDE-INDUCED TUMOR NECROSIS FACTOR-ALPHA FACTOR"/>
    <property type="match status" value="1"/>
</dbReference>
<keyword evidence="8" id="KW-1133">Transmembrane helix</keyword>
<dbReference type="GO" id="GO:0031902">
    <property type="term" value="C:late endosome membrane"/>
    <property type="evidence" value="ECO:0007669"/>
    <property type="project" value="UniProtKB-SubCell"/>
</dbReference>
<evidence type="ECO:0000259" key="9">
    <source>
        <dbReference type="PROSITE" id="PS51837"/>
    </source>
</evidence>
<comment type="subcellular location">
    <subcellularLocation>
        <location evidence="2">Endosome membrane</location>
        <topology evidence="2">Peripheral membrane protein</topology>
    </subcellularLocation>
    <subcellularLocation>
        <location evidence="1">Late endosome membrane</location>
    </subcellularLocation>
    <subcellularLocation>
        <location evidence="3">Lysosome membrane</location>
        <topology evidence="3">Peripheral membrane protein</topology>
        <orientation evidence="3">Cytoplasmic side</orientation>
    </subcellularLocation>
</comment>
<evidence type="ECO:0000256" key="7">
    <source>
        <dbReference type="ARBA" id="ARBA00023136"/>
    </source>
</evidence>
<dbReference type="GO" id="GO:0008270">
    <property type="term" value="F:zinc ion binding"/>
    <property type="evidence" value="ECO:0007669"/>
    <property type="project" value="TreeGrafter"/>
</dbReference>
<proteinExistence type="inferred from homology"/>
<dbReference type="InterPro" id="IPR037519">
    <property type="entry name" value="LITAF_fam"/>
</dbReference>
<dbReference type="PROSITE" id="PS51837">
    <property type="entry name" value="LITAF"/>
    <property type="match status" value="1"/>
</dbReference>
<evidence type="ECO:0000256" key="6">
    <source>
        <dbReference type="ARBA" id="ARBA00022833"/>
    </source>
</evidence>